<evidence type="ECO:0000313" key="2">
    <source>
        <dbReference type="EMBL" id="QRC90296.1"/>
    </source>
</evidence>
<reference evidence="3" key="1">
    <citation type="journal article" date="2021" name="BMC Genomics">
        <title>Chromosome-level genome assembly and manually-curated proteome of model necrotroph Parastagonospora nodorum Sn15 reveals a genome-wide trove of candidate effector homologs, and redundancy of virulence-related functions within an accessory chromosome.</title>
        <authorList>
            <person name="Bertazzoni S."/>
            <person name="Jones D.A.B."/>
            <person name="Phan H.T."/>
            <person name="Tan K.-C."/>
            <person name="Hane J.K."/>
        </authorList>
    </citation>
    <scope>NUCLEOTIDE SEQUENCE [LARGE SCALE GENOMIC DNA]</scope>
    <source>
        <strain evidence="3">SN15 / ATCC MYA-4574 / FGSC 10173)</strain>
    </source>
</reference>
<dbReference type="EMBL" id="CP069023">
    <property type="protein sequence ID" value="QRC90296.1"/>
    <property type="molecule type" value="Genomic_DNA"/>
</dbReference>
<keyword evidence="3" id="KW-1185">Reference proteome</keyword>
<organism evidence="2 3">
    <name type="scientific">Phaeosphaeria nodorum (strain SN15 / ATCC MYA-4574 / FGSC 10173)</name>
    <name type="common">Glume blotch fungus</name>
    <name type="synonym">Parastagonospora nodorum</name>
    <dbReference type="NCBI Taxonomy" id="321614"/>
    <lineage>
        <taxon>Eukaryota</taxon>
        <taxon>Fungi</taxon>
        <taxon>Dikarya</taxon>
        <taxon>Ascomycota</taxon>
        <taxon>Pezizomycotina</taxon>
        <taxon>Dothideomycetes</taxon>
        <taxon>Pleosporomycetidae</taxon>
        <taxon>Pleosporales</taxon>
        <taxon>Pleosporineae</taxon>
        <taxon>Phaeosphaeriaceae</taxon>
        <taxon>Parastagonospora</taxon>
    </lineage>
</organism>
<dbReference type="OrthoDB" id="5272396at2759"/>
<dbReference type="VEuPathDB" id="FungiDB:JI435_097020"/>
<proteinExistence type="predicted"/>
<dbReference type="AlphaFoldDB" id="A0A7U2ENV5"/>
<protein>
    <submittedName>
        <fullName evidence="2">Uncharacterized protein</fullName>
    </submittedName>
</protein>
<evidence type="ECO:0000313" key="3">
    <source>
        <dbReference type="Proteomes" id="UP000663193"/>
    </source>
</evidence>
<feature type="region of interest" description="Disordered" evidence="1">
    <location>
        <begin position="1"/>
        <end position="44"/>
    </location>
</feature>
<sequence>MNDDGDLKMSPEQHDSADGSRRPVCNSEPKEEDDGRVPVQITSHGASNSDATLLLPRAILDGFSASKKEALPRMLKQFITSHAFRSTIIYELAPQSKATMDVNIDSDSETSSSTSWQSTESSEAGYEKRKPYRFTFMELPAQLRIMVARYVLHVSDGLSWVWTNYREGPRTATIKFNPDYNRRLSLQKTTAIAQTCKTIYQENSRLGDRP</sequence>
<feature type="compositionally biased region" description="Basic and acidic residues" evidence="1">
    <location>
        <begin position="1"/>
        <end position="21"/>
    </location>
</feature>
<accession>A0A7U2ENV5</accession>
<name>A0A7U2ENV5_PHANO</name>
<gene>
    <name evidence="2" type="ORF">JI435_097020</name>
</gene>
<dbReference type="Proteomes" id="UP000663193">
    <property type="component" value="Chromosome 1"/>
</dbReference>
<evidence type="ECO:0000256" key="1">
    <source>
        <dbReference type="SAM" id="MobiDB-lite"/>
    </source>
</evidence>